<sequence length="415" mass="48947">MIILKNDNITEIVAYMLNFEHNYTVFEPTGELSTDVKKFPLLILPNGHTIHYRPTCGIIYYNKEHSKDRDKDEIIFSKKCEALIEKIYEQISKHEEHLLKERVTAVTGSCAIKHNKFVNGTYMIKSKNPFFRTKKNVDKFPARALILLSNNTYYDNNMPPHYSTRASFTWYFMPMQFDLYIQNMSYANALISSIYIDSEHFTKFPHNTITYNLKYIINFLAIKIKNKLIITEIGNNENAHMQYSMSSCDDKIFEILYFLNYDRINPATIKDFDEINYINDEKKCISCGTANIPFCIAATISNCDCDNEEIDLYYIFCADCWNSTIEIKNIPKKYYYIMPLYNKCTITEIFPKIYSILKEDFYKITPIEFHHHIDAYDKILITNKDLKYVFETMNIIPMDNILDYYIVSFSGSMIF</sequence>
<dbReference type="AlphaFoldDB" id="A0A6C0I373"/>
<accession>A0A6C0I373</accession>
<proteinExistence type="predicted"/>
<dbReference type="EMBL" id="MN740072">
    <property type="protein sequence ID" value="QHT86593.1"/>
    <property type="molecule type" value="Genomic_DNA"/>
</dbReference>
<reference evidence="1" key="1">
    <citation type="journal article" date="2020" name="Nature">
        <title>Giant virus diversity and host interactions through global metagenomics.</title>
        <authorList>
            <person name="Schulz F."/>
            <person name="Roux S."/>
            <person name="Paez-Espino D."/>
            <person name="Jungbluth S."/>
            <person name="Walsh D.A."/>
            <person name="Denef V.J."/>
            <person name="McMahon K.D."/>
            <person name="Konstantinidis K.T."/>
            <person name="Eloe-Fadrosh E.A."/>
            <person name="Kyrpides N.C."/>
            <person name="Woyke T."/>
        </authorList>
    </citation>
    <scope>NUCLEOTIDE SEQUENCE</scope>
    <source>
        <strain evidence="1">GVMAG-M-3300023184-186</strain>
    </source>
</reference>
<evidence type="ECO:0000313" key="1">
    <source>
        <dbReference type="EMBL" id="QHT86593.1"/>
    </source>
</evidence>
<name>A0A6C0I373_9ZZZZ</name>
<protein>
    <submittedName>
        <fullName evidence="1">Uncharacterized protein</fullName>
    </submittedName>
</protein>
<organism evidence="1">
    <name type="scientific">viral metagenome</name>
    <dbReference type="NCBI Taxonomy" id="1070528"/>
    <lineage>
        <taxon>unclassified sequences</taxon>
        <taxon>metagenomes</taxon>
        <taxon>organismal metagenomes</taxon>
    </lineage>
</organism>